<evidence type="ECO:0000313" key="1">
    <source>
        <dbReference type="EMBL" id="PXA64212.1"/>
    </source>
</evidence>
<reference evidence="1 2" key="1">
    <citation type="submission" date="2018-05" db="EMBL/GenBank/DDBJ databases">
        <title>Genetic diversity of glacier-inhabiting Cryobacterium bacteria in China and description of Cryobacterium mengkeensis sp. nov. and Arthrobacter glacialis sp. nov.</title>
        <authorList>
            <person name="Liu Q."/>
            <person name="Xin Y.-H."/>
        </authorList>
    </citation>
    <scope>NUCLEOTIDE SEQUENCE [LARGE SCALE GENOMIC DNA]</scope>
    <source>
        <strain evidence="1 2">GP3</strain>
    </source>
</reference>
<dbReference type="InterPro" id="IPR052974">
    <property type="entry name" value="GH79_Enzymes"/>
</dbReference>
<proteinExistence type="predicted"/>
<evidence type="ECO:0008006" key="3">
    <source>
        <dbReference type="Google" id="ProtNLM"/>
    </source>
</evidence>
<name>A0A2V3DMM5_9MICC</name>
<evidence type="ECO:0000313" key="2">
    <source>
        <dbReference type="Proteomes" id="UP000246303"/>
    </source>
</evidence>
<protein>
    <recommendedName>
        <fullName evidence="3">Beta-glucuronidase C-terminal domain-containing protein</fullName>
    </recommendedName>
</protein>
<keyword evidence="2" id="KW-1185">Reference proteome</keyword>
<dbReference type="InterPro" id="IPR017853">
    <property type="entry name" value="GH"/>
</dbReference>
<comment type="caution">
    <text evidence="1">The sequence shown here is derived from an EMBL/GenBank/DDBJ whole genome shotgun (WGS) entry which is preliminary data.</text>
</comment>
<sequence>MVQSPEENQLPTSETKPRKKAAWIVSAGAAVVVLGVAAFVVPPLFVGDPVEVETTVAATSVLTPTAAKTYAPVTNFYKQLGPPEGSPLTPVAPQTVTVSTDKVGTKLSLSQVGLSLEATDLADPLLSGDNESVVARLKGLGKPVLRFGGNAVDRRFFWTSTGEALPSSYVGTKPNPARVVGPDDFTRINGLLEKADAYISLSVNLGDYNPERAADLAKYGAQIFGKRLLAITIGNEPNGFAPNMVLAHALRPNGYTAADFGKEAKVYADAIYKVAPNVPISGPGTYAADWASAWVALDIKQPKILTFHNYPLTGCTTGLAADQPTMANLLAPEMHDRSIDYHKSFVAKGNAAKMPIWVDETGISACVGGNETTKTYASALWSTDYALGSAQVGVSQLDFHSSLITCKGGPPMSAVCFDGEYLKPTGVMQGRANYFGLSMVGAIGGGEFLKLNNDGGGLAHSYALQQSDGSTTVVLINQNNPETAAQTMVTLKLPNIPATATMTQMTGTSYESEDSAAIDGQDAGPVSNDKQPAPMDFVPGKQSQTFPLTAGTVTLMNFKY</sequence>
<dbReference type="RefSeq" id="WP_110107490.1">
    <property type="nucleotide sequence ID" value="NZ_JACBZZ010000001.1"/>
</dbReference>
<dbReference type="PANTHER" id="PTHR36183:SF2">
    <property type="entry name" value="BETA-GLUCURONIDASE C-TERMINAL DOMAIN-CONTAINING PROTEIN"/>
    <property type="match status" value="1"/>
</dbReference>
<gene>
    <name evidence="1" type="ORF">CVS29_16440</name>
</gene>
<dbReference type="EMBL" id="QHLZ01000014">
    <property type="protein sequence ID" value="PXA64212.1"/>
    <property type="molecule type" value="Genomic_DNA"/>
</dbReference>
<dbReference type="Proteomes" id="UP000246303">
    <property type="component" value="Unassembled WGS sequence"/>
</dbReference>
<organism evidence="1 2">
    <name type="scientific">Arthrobacter psychrochitiniphilus</name>
    <dbReference type="NCBI Taxonomy" id="291045"/>
    <lineage>
        <taxon>Bacteria</taxon>
        <taxon>Bacillati</taxon>
        <taxon>Actinomycetota</taxon>
        <taxon>Actinomycetes</taxon>
        <taxon>Micrococcales</taxon>
        <taxon>Micrococcaceae</taxon>
        <taxon>Arthrobacter</taxon>
    </lineage>
</organism>
<dbReference type="AlphaFoldDB" id="A0A2V3DMM5"/>
<dbReference type="OrthoDB" id="5166947at2"/>
<accession>A0A2V3DMM5</accession>
<dbReference type="Gene3D" id="3.20.20.80">
    <property type="entry name" value="Glycosidases"/>
    <property type="match status" value="1"/>
</dbReference>
<dbReference type="SUPFAM" id="SSF51445">
    <property type="entry name" value="(Trans)glycosidases"/>
    <property type="match status" value="1"/>
</dbReference>
<dbReference type="PANTHER" id="PTHR36183">
    <property type="entry name" value="BETA-GLUCURONIDASE"/>
    <property type="match status" value="1"/>
</dbReference>
<dbReference type="Gene3D" id="2.60.40.1180">
    <property type="entry name" value="Golgi alpha-mannosidase II"/>
    <property type="match status" value="1"/>
</dbReference>
<dbReference type="InterPro" id="IPR013780">
    <property type="entry name" value="Glyco_hydro_b"/>
</dbReference>